<dbReference type="KEGG" id="tva:4766862"/>
<feature type="domain" description="EGF-like" evidence="3">
    <location>
        <begin position="390"/>
        <end position="404"/>
    </location>
</feature>
<reference evidence="4" key="1">
    <citation type="submission" date="2006-10" db="EMBL/GenBank/DDBJ databases">
        <authorList>
            <person name="Amadeo P."/>
            <person name="Zhao Q."/>
            <person name="Wortman J."/>
            <person name="Fraser-Liggett C."/>
            <person name="Carlton J."/>
        </authorList>
    </citation>
    <scope>NUCLEOTIDE SEQUENCE</scope>
    <source>
        <strain evidence="4">G3</strain>
    </source>
</reference>
<dbReference type="VEuPathDB" id="TrichDB:TVAG_485940"/>
<protein>
    <recommendedName>
        <fullName evidence="3">EGF-like domain-containing protein</fullName>
    </recommendedName>
</protein>
<dbReference type="VEuPathDB" id="TrichDB:TVAGG3_0691490"/>
<feature type="compositionally biased region" description="Polar residues" evidence="1">
    <location>
        <begin position="112"/>
        <end position="130"/>
    </location>
</feature>
<name>A2EEE1_TRIV3</name>
<dbReference type="OrthoDB" id="409374at2759"/>
<dbReference type="AlphaFoldDB" id="A2EEE1"/>
<organism evidence="4 5">
    <name type="scientific">Trichomonas vaginalis (strain ATCC PRA-98 / G3)</name>
    <dbReference type="NCBI Taxonomy" id="412133"/>
    <lineage>
        <taxon>Eukaryota</taxon>
        <taxon>Metamonada</taxon>
        <taxon>Parabasalia</taxon>
        <taxon>Trichomonadida</taxon>
        <taxon>Trichomonadidae</taxon>
        <taxon>Trichomonas</taxon>
    </lineage>
</organism>
<evidence type="ECO:0000313" key="4">
    <source>
        <dbReference type="EMBL" id="EAY08947.1"/>
    </source>
</evidence>
<keyword evidence="5" id="KW-1185">Reference proteome</keyword>
<dbReference type="InterPro" id="IPR000742">
    <property type="entry name" value="EGF"/>
</dbReference>
<evidence type="ECO:0000256" key="2">
    <source>
        <dbReference type="SAM" id="Phobius"/>
    </source>
</evidence>
<feature type="compositionally biased region" description="Acidic residues" evidence="1">
    <location>
        <begin position="177"/>
        <end position="188"/>
    </location>
</feature>
<evidence type="ECO:0000256" key="1">
    <source>
        <dbReference type="SAM" id="MobiDB-lite"/>
    </source>
</evidence>
<keyword evidence="2" id="KW-1133">Transmembrane helix</keyword>
<feature type="transmembrane region" description="Helical" evidence="2">
    <location>
        <begin position="494"/>
        <end position="513"/>
    </location>
</feature>
<dbReference type="Proteomes" id="UP000001542">
    <property type="component" value="Unassembled WGS sequence"/>
</dbReference>
<reference evidence="4" key="2">
    <citation type="journal article" date="2007" name="Science">
        <title>Draft genome sequence of the sexually transmitted pathogen Trichomonas vaginalis.</title>
        <authorList>
            <person name="Carlton J.M."/>
            <person name="Hirt R.P."/>
            <person name="Silva J.C."/>
            <person name="Delcher A.L."/>
            <person name="Schatz M."/>
            <person name="Zhao Q."/>
            <person name="Wortman J.R."/>
            <person name="Bidwell S.L."/>
            <person name="Alsmark U.C.M."/>
            <person name="Besteiro S."/>
            <person name="Sicheritz-Ponten T."/>
            <person name="Noel C.J."/>
            <person name="Dacks J.B."/>
            <person name="Foster P.G."/>
            <person name="Simillion C."/>
            <person name="Van de Peer Y."/>
            <person name="Miranda-Saavedra D."/>
            <person name="Barton G.J."/>
            <person name="Westrop G.D."/>
            <person name="Mueller S."/>
            <person name="Dessi D."/>
            <person name="Fiori P.L."/>
            <person name="Ren Q."/>
            <person name="Paulsen I."/>
            <person name="Zhang H."/>
            <person name="Bastida-Corcuera F.D."/>
            <person name="Simoes-Barbosa A."/>
            <person name="Brown M.T."/>
            <person name="Hayes R.D."/>
            <person name="Mukherjee M."/>
            <person name="Okumura C.Y."/>
            <person name="Schneider R."/>
            <person name="Smith A.J."/>
            <person name="Vanacova S."/>
            <person name="Villalvazo M."/>
            <person name="Haas B.J."/>
            <person name="Pertea M."/>
            <person name="Feldblyum T.V."/>
            <person name="Utterback T.R."/>
            <person name="Shu C.L."/>
            <person name="Osoegawa K."/>
            <person name="de Jong P.J."/>
            <person name="Hrdy I."/>
            <person name="Horvathova L."/>
            <person name="Zubacova Z."/>
            <person name="Dolezal P."/>
            <person name="Malik S.B."/>
            <person name="Logsdon J.M. Jr."/>
            <person name="Henze K."/>
            <person name="Gupta A."/>
            <person name="Wang C.C."/>
            <person name="Dunne R.L."/>
            <person name="Upcroft J.A."/>
            <person name="Upcroft P."/>
            <person name="White O."/>
            <person name="Salzberg S.L."/>
            <person name="Tang P."/>
            <person name="Chiu C.-H."/>
            <person name="Lee Y.-S."/>
            <person name="Embley T.M."/>
            <person name="Coombs G.H."/>
            <person name="Mottram J.C."/>
            <person name="Tachezy J."/>
            <person name="Fraser-Liggett C.M."/>
            <person name="Johnson P.J."/>
        </authorList>
    </citation>
    <scope>NUCLEOTIDE SEQUENCE [LARGE SCALE GENOMIC DNA]</scope>
    <source>
        <strain evidence="4">G3</strain>
    </source>
</reference>
<dbReference type="PROSITE" id="PS01186">
    <property type="entry name" value="EGF_2"/>
    <property type="match status" value="1"/>
</dbReference>
<dbReference type="SUPFAM" id="SSF57184">
    <property type="entry name" value="Growth factor receptor domain"/>
    <property type="match status" value="1"/>
</dbReference>
<keyword evidence="2" id="KW-0812">Transmembrane</keyword>
<dbReference type="InterPro" id="IPR009030">
    <property type="entry name" value="Growth_fac_rcpt_cys_sf"/>
</dbReference>
<sequence length="552" mass="63708">MISFIFTLSLSVSEEINKTSNISKAHTIKENISQITKSSIVNNSSINLTKSQRIANKTRKYNESVADKATPQQKTINHSINSTKSNISNKNHATSLNISSKNSTIPHEIKNTTKYTNETKINKNSTLKNQTKIEEVIPKHEKLPEKAKETQKKPSKEVEKEDETKDTQDDHHTSDPGMEDEDSQDDEEDTRRPVPGQEEQFEYGFPTFKLPEFWRDSITKKTYHFPQTQEEFDALPPKFQKAISKILEQKKSQYLNMIMSNPRYKAAYEEYLLRSQQNQDPPQNYENQQTNDNYETVRDYYDTEKYQRQYRSQQKYRDEDVEENEDYQPKPQRQDINPRSRLPPNTEFDGEGRLTCVQGFFGFEPIDYHGCWTCHPSCHYRADCINPGYCKCADGYTGDGVKYCNAPTPFILKAKSVKGVLSAQYIGVNKDFIVREAYCRFNEKIITNATSYGNNTIFCKVPAGQRFDRIRISLDGSSWSEEAHIFNMFSNKQFIQIFIITFCVVGAAVACIVSKCTRGNRKYYDEEPLMANKNSIQNTYLENGANNLDEAL</sequence>
<feature type="compositionally biased region" description="Low complexity" evidence="1">
    <location>
        <begin position="82"/>
        <end position="92"/>
    </location>
</feature>
<evidence type="ECO:0000259" key="3">
    <source>
        <dbReference type="PROSITE" id="PS01186"/>
    </source>
</evidence>
<feature type="compositionally biased region" description="Polar residues" evidence="1">
    <location>
        <begin position="93"/>
        <end position="105"/>
    </location>
</feature>
<proteinExistence type="predicted"/>
<dbReference type="EMBL" id="DS113367">
    <property type="protein sequence ID" value="EAY08947.1"/>
    <property type="molecule type" value="Genomic_DNA"/>
</dbReference>
<feature type="compositionally biased region" description="Basic and acidic residues" evidence="1">
    <location>
        <begin position="131"/>
        <end position="174"/>
    </location>
</feature>
<feature type="region of interest" description="Disordered" evidence="1">
    <location>
        <begin position="308"/>
        <end position="348"/>
    </location>
</feature>
<dbReference type="InParanoid" id="A2EEE1"/>
<gene>
    <name evidence="4" type="ORF">TVAG_485940</name>
</gene>
<accession>A2EEE1</accession>
<evidence type="ECO:0000313" key="5">
    <source>
        <dbReference type="Proteomes" id="UP000001542"/>
    </source>
</evidence>
<dbReference type="RefSeq" id="XP_001321170.1">
    <property type="nucleotide sequence ID" value="XM_001321135.1"/>
</dbReference>
<keyword evidence="2" id="KW-0472">Membrane</keyword>
<feature type="region of interest" description="Disordered" evidence="1">
    <location>
        <begin position="82"/>
        <end position="202"/>
    </location>
</feature>